<organism evidence="2 3">
    <name type="scientific">Mycena rosella</name>
    <name type="common">Pink bonnet</name>
    <name type="synonym">Agaricus rosellus</name>
    <dbReference type="NCBI Taxonomy" id="1033263"/>
    <lineage>
        <taxon>Eukaryota</taxon>
        <taxon>Fungi</taxon>
        <taxon>Dikarya</taxon>
        <taxon>Basidiomycota</taxon>
        <taxon>Agaricomycotina</taxon>
        <taxon>Agaricomycetes</taxon>
        <taxon>Agaricomycetidae</taxon>
        <taxon>Agaricales</taxon>
        <taxon>Marasmiineae</taxon>
        <taxon>Mycenaceae</taxon>
        <taxon>Mycena</taxon>
    </lineage>
</organism>
<feature type="region of interest" description="Disordered" evidence="1">
    <location>
        <begin position="578"/>
        <end position="599"/>
    </location>
</feature>
<accession>A0AAD7GU64</accession>
<evidence type="ECO:0000256" key="1">
    <source>
        <dbReference type="SAM" id="MobiDB-lite"/>
    </source>
</evidence>
<reference evidence="2" key="1">
    <citation type="submission" date="2023-03" db="EMBL/GenBank/DDBJ databases">
        <title>Massive genome expansion in bonnet fungi (Mycena s.s.) driven by repeated elements and novel gene families across ecological guilds.</title>
        <authorList>
            <consortium name="Lawrence Berkeley National Laboratory"/>
            <person name="Harder C.B."/>
            <person name="Miyauchi S."/>
            <person name="Viragh M."/>
            <person name="Kuo A."/>
            <person name="Thoen E."/>
            <person name="Andreopoulos B."/>
            <person name="Lu D."/>
            <person name="Skrede I."/>
            <person name="Drula E."/>
            <person name="Henrissat B."/>
            <person name="Morin E."/>
            <person name="Kohler A."/>
            <person name="Barry K."/>
            <person name="LaButti K."/>
            <person name="Morin E."/>
            <person name="Salamov A."/>
            <person name="Lipzen A."/>
            <person name="Mereny Z."/>
            <person name="Hegedus B."/>
            <person name="Baldrian P."/>
            <person name="Stursova M."/>
            <person name="Weitz H."/>
            <person name="Taylor A."/>
            <person name="Grigoriev I.V."/>
            <person name="Nagy L.G."/>
            <person name="Martin F."/>
            <person name="Kauserud H."/>
        </authorList>
    </citation>
    <scope>NUCLEOTIDE SEQUENCE</scope>
    <source>
        <strain evidence="2">CBHHK067</strain>
    </source>
</reference>
<dbReference type="AlphaFoldDB" id="A0AAD7GU64"/>
<feature type="region of interest" description="Disordered" evidence="1">
    <location>
        <begin position="205"/>
        <end position="224"/>
    </location>
</feature>
<sequence length="599" mass="67457">MSTETLTSNRSSLFMTAPRAVPLDILLQPIDLDPSPYAESLRRYRDNLSDVAQSKSLRSELSTLRSTIPALRQFSRILYHYGRHFWLVYLDTLTTNSMIPIPLYVGQRPIHISHGEAELSGRMMDIAELPDIDPSLVIADSDLRLIQRQFRHAYGVRIHSWGFVDILFRTPEEVWLQRKLPMPARVGSLGFNFVVTEHLPTSRLPAEELEPPPESGSSSILPSTQVSAHPQAYHQSPSCVGVKLSLRGKNYITTISHAWATRDEIGGRAKSKSKSKKFELGRTTEDGGVRVESAAVRNEKRKLESTRRQSESPAIPRCSTSFLRAGMHLFELLRQRCRHAVEKKILTPVGLTVYLEGSGICVGEISKTYDDLPRWHTAKYLNLFPMTFTHDLSLIEAKEGQLLPDLLCHPKLHPHFARPETSLQFEQQDKTKPKPKPAFVLHHESQHFDKCASGWKTGRLVLGSSKQALISGADYFFEGEHLARSLIWRTDMDDMGMSGSVLCLGNPTDSQAQALVFQNFQTPVSNIIYAARAEGTERYKGYSQLVTFKGGFFLPEEMLDHGVIQMEHEHDGSRTLSYNQERDETAPSLIPPSTSDPTN</sequence>
<dbReference type="Proteomes" id="UP001221757">
    <property type="component" value="Unassembled WGS sequence"/>
</dbReference>
<proteinExistence type="predicted"/>
<protein>
    <submittedName>
        <fullName evidence="2">Uncharacterized protein</fullName>
    </submittedName>
</protein>
<evidence type="ECO:0000313" key="3">
    <source>
        <dbReference type="Proteomes" id="UP001221757"/>
    </source>
</evidence>
<gene>
    <name evidence="2" type="ORF">B0H17DRAFT_1037822</name>
</gene>
<evidence type="ECO:0000313" key="2">
    <source>
        <dbReference type="EMBL" id="KAJ7705384.1"/>
    </source>
</evidence>
<comment type="caution">
    <text evidence="2">The sequence shown here is derived from an EMBL/GenBank/DDBJ whole genome shotgun (WGS) entry which is preliminary data.</text>
</comment>
<dbReference type="EMBL" id="JARKIE010000008">
    <property type="protein sequence ID" value="KAJ7705384.1"/>
    <property type="molecule type" value="Genomic_DNA"/>
</dbReference>
<name>A0AAD7GU64_MYCRO</name>
<keyword evidence="3" id="KW-1185">Reference proteome</keyword>